<dbReference type="RefSeq" id="WP_003467678.1">
    <property type="nucleotide sequence ID" value="NZ_CABPRN010000008.1"/>
</dbReference>
<dbReference type="Proteomes" id="UP000668068">
    <property type="component" value="Unassembled WGS sequence"/>
</dbReference>
<evidence type="ECO:0000313" key="4">
    <source>
        <dbReference type="Proteomes" id="UP000247117"/>
    </source>
</evidence>
<dbReference type="EMBL" id="PJTB01000006">
    <property type="protein sequence ID" value="PWX37182.1"/>
    <property type="molecule type" value="Genomic_DNA"/>
</dbReference>
<gene>
    <name evidence="3" type="ORF">CYK91_13570</name>
    <name evidence="2" type="ORF">JJB47_14215</name>
</gene>
<dbReference type="Proteomes" id="UP000247117">
    <property type="component" value="Unassembled WGS sequence"/>
</dbReference>
<evidence type="ECO:0000313" key="5">
    <source>
        <dbReference type="Proteomes" id="UP000668068"/>
    </source>
</evidence>
<dbReference type="Pfam" id="PF12651">
    <property type="entry name" value="RHH_3"/>
    <property type="match status" value="1"/>
</dbReference>
<evidence type="ECO:0000313" key="3">
    <source>
        <dbReference type="EMBL" id="PWX37182.1"/>
    </source>
</evidence>
<evidence type="ECO:0000259" key="1">
    <source>
        <dbReference type="Pfam" id="PF12651"/>
    </source>
</evidence>
<dbReference type="EMBL" id="JAENQP010000011">
    <property type="protein sequence ID" value="MBO3359928.1"/>
    <property type="molecule type" value="Genomic_DNA"/>
</dbReference>
<organism evidence="2 5">
    <name type="scientific">Clostridium perfringens</name>
    <dbReference type="NCBI Taxonomy" id="1502"/>
    <lineage>
        <taxon>Bacteria</taxon>
        <taxon>Bacillati</taxon>
        <taxon>Bacillota</taxon>
        <taxon>Clostridia</taxon>
        <taxon>Eubacteriales</taxon>
        <taxon>Clostridiaceae</taxon>
        <taxon>Clostridium</taxon>
    </lineage>
</organism>
<reference evidence="2" key="2">
    <citation type="submission" date="2020-12" db="EMBL/GenBank/DDBJ databases">
        <title>Comparative genomics of Clostridium perfringens reveals patterns of host-associated phylogenetic clades and virulence factors.</title>
        <authorList>
            <person name="Smith A.H."/>
            <person name="Geier R."/>
        </authorList>
    </citation>
    <scope>NUCLEOTIDE SEQUENCE</scope>
    <source>
        <strain evidence="2">CHD30677R</strain>
    </source>
</reference>
<comment type="caution">
    <text evidence="2">The sequence shown here is derived from an EMBL/GenBank/DDBJ whole genome shotgun (WGS) entry which is preliminary data.</text>
</comment>
<reference evidence="3 4" key="1">
    <citation type="journal article" date="2018" name="BMC Genomics">
        <title>Whole genome analysis reveals the diversity and evolutionary relationships between necrotic enteritis-causing strains of Clostridium perfringens.</title>
        <authorList>
            <person name="Lacey J.A."/>
            <person name="Allnutt T.R."/>
            <person name="Vezina B."/>
            <person name="Van T.T.H."/>
            <person name="Stent T."/>
            <person name="Han X."/>
            <person name="Rood J.I."/>
            <person name="Wade B."/>
            <person name="Keyburn A.L."/>
            <person name="Seeman T."/>
            <person name="Chen H."/>
            <person name="Haring V."/>
            <person name="Johanesen P.A."/>
            <person name="Lyras D."/>
            <person name="Moore R.J."/>
        </authorList>
    </citation>
    <scope>NUCLEOTIDE SEQUENCE [LARGE SCALE GENOMIC DNA]</scope>
    <source>
        <strain evidence="3 4">EUR-NE15</strain>
    </source>
</reference>
<name>A0AAP2FBE2_CLOPF</name>
<dbReference type="InterPro" id="IPR038733">
    <property type="entry name" value="Predicted_DNA_bind_prot_RHH"/>
</dbReference>
<evidence type="ECO:0000313" key="2">
    <source>
        <dbReference type="EMBL" id="MBO3359928.1"/>
    </source>
</evidence>
<feature type="domain" description="Predicted DNA-binding protein ribbon-helix-helix" evidence="1">
    <location>
        <begin position="13"/>
        <end position="55"/>
    </location>
</feature>
<proteinExistence type="predicted"/>
<protein>
    <submittedName>
        <fullName evidence="2">Ribbon-helix-helix domain-containing protein</fullName>
    </submittedName>
</protein>
<sequence>MSELVRNKDLKTRIRFSTSVDIKLAEKLENLSSETRIPKSKLIDEAIELLLKNHNKE</sequence>
<dbReference type="AlphaFoldDB" id="A0AAP2FBE2"/>
<accession>A0AAP2FBE2</accession>